<protein>
    <submittedName>
        <fullName evidence="1">Nucleotidyl transferase AbiEii/AbiGii toxin family protein</fullName>
    </submittedName>
</protein>
<keyword evidence="1" id="KW-0808">Transferase</keyword>
<reference evidence="1" key="1">
    <citation type="journal article" date="2021" name="PeerJ">
        <title>Extensive microbial diversity within the chicken gut microbiome revealed by metagenomics and culture.</title>
        <authorList>
            <person name="Gilroy R."/>
            <person name="Ravi A."/>
            <person name="Getino M."/>
            <person name="Pursley I."/>
            <person name="Horton D.L."/>
            <person name="Alikhan N.F."/>
            <person name="Baker D."/>
            <person name="Gharbi K."/>
            <person name="Hall N."/>
            <person name="Watson M."/>
            <person name="Adriaenssens E.M."/>
            <person name="Foster-Nyarko E."/>
            <person name="Jarju S."/>
            <person name="Secka A."/>
            <person name="Antonio M."/>
            <person name="Oren A."/>
            <person name="Chaudhuri R.R."/>
            <person name="La Ragione R."/>
            <person name="Hildebrand F."/>
            <person name="Pallen M.J."/>
        </authorList>
    </citation>
    <scope>NUCLEOTIDE SEQUENCE</scope>
    <source>
        <strain evidence="1">1719</strain>
    </source>
</reference>
<name>A0A9D1W8F4_9SPHI</name>
<dbReference type="Pfam" id="PF08843">
    <property type="entry name" value="AbiEii"/>
    <property type="match status" value="1"/>
</dbReference>
<organism evidence="1 2">
    <name type="scientific">Candidatus Sphingobacterium stercoripullorum</name>
    <dbReference type="NCBI Taxonomy" id="2838759"/>
    <lineage>
        <taxon>Bacteria</taxon>
        <taxon>Pseudomonadati</taxon>
        <taxon>Bacteroidota</taxon>
        <taxon>Sphingobacteriia</taxon>
        <taxon>Sphingobacteriales</taxon>
        <taxon>Sphingobacteriaceae</taxon>
        <taxon>Sphingobacterium</taxon>
    </lineage>
</organism>
<dbReference type="GO" id="GO:0016740">
    <property type="term" value="F:transferase activity"/>
    <property type="evidence" value="ECO:0007669"/>
    <property type="project" value="UniProtKB-KW"/>
</dbReference>
<dbReference type="Proteomes" id="UP000824156">
    <property type="component" value="Unassembled WGS sequence"/>
</dbReference>
<dbReference type="AlphaFoldDB" id="A0A9D1W8F4"/>
<gene>
    <name evidence="1" type="ORF">H9853_05080</name>
</gene>
<accession>A0A9D1W8F4</accession>
<proteinExistence type="predicted"/>
<dbReference type="InterPro" id="IPR014942">
    <property type="entry name" value="AbiEii"/>
</dbReference>
<evidence type="ECO:0000313" key="1">
    <source>
        <dbReference type="EMBL" id="HIX54378.1"/>
    </source>
</evidence>
<dbReference type="Gene3D" id="3.10.450.620">
    <property type="entry name" value="JHP933, nucleotidyltransferase-like core domain"/>
    <property type="match status" value="1"/>
</dbReference>
<evidence type="ECO:0000313" key="2">
    <source>
        <dbReference type="Proteomes" id="UP000824156"/>
    </source>
</evidence>
<sequence length="79" mass="8820">MFRLSKSDYTDQVVFKGGTSLSKGFDLIERFSEDMDIAVINEEIDSGNQLEKLSRTIEKEITEGLKEISAENVTSKGSL</sequence>
<dbReference type="EMBL" id="DXEZ01000141">
    <property type="protein sequence ID" value="HIX54378.1"/>
    <property type="molecule type" value="Genomic_DNA"/>
</dbReference>
<comment type="caution">
    <text evidence="1">The sequence shown here is derived from an EMBL/GenBank/DDBJ whole genome shotgun (WGS) entry which is preliminary data.</text>
</comment>
<reference evidence="1" key="2">
    <citation type="submission" date="2021-04" db="EMBL/GenBank/DDBJ databases">
        <authorList>
            <person name="Gilroy R."/>
        </authorList>
    </citation>
    <scope>NUCLEOTIDE SEQUENCE</scope>
    <source>
        <strain evidence="1">1719</strain>
    </source>
</reference>